<dbReference type="EMBL" id="JAVFWL010000006">
    <property type="protein sequence ID" value="KAK6762406.1"/>
    <property type="molecule type" value="Genomic_DNA"/>
</dbReference>
<name>A0ABR1EKJ1_NECAM</name>
<dbReference type="Proteomes" id="UP001303046">
    <property type="component" value="Unassembled WGS sequence"/>
</dbReference>
<keyword evidence="2" id="KW-1185">Reference proteome</keyword>
<evidence type="ECO:0000313" key="2">
    <source>
        <dbReference type="Proteomes" id="UP001303046"/>
    </source>
</evidence>
<sequence>MSGHVTLRSHKGPLTRYCNILTRLLDKQSSTQPDALNNFTTALDDLQEPLTEENDKQVTQYLDKAHVVLVRAQERIIHIEGQLLRSGKIWEFSNFWTLFDANVHQQPLTRLQKFNYLVNALRGEARELIRRYPIIDSNYDQAVDLLHSKYGNESALIGNLQLRLETAKAESGRIKAQRRLLETITPIVTQLQEQRVNLDGSYFSQKTLAKFSTTLQRQALQEYVSQNTQESDWKMSRTLSILDNLISTEEKINEMVNRNDRVGTTSTYQSEKSMRIPSQNVERSRGIRMMCRRVSRRLMSVVNCTARLLIPS</sequence>
<dbReference type="Pfam" id="PF03564">
    <property type="entry name" value="DUF1759"/>
    <property type="match status" value="1"/>
</dbReference>
<proteinExistence type="predicted"/>
<dbReference type="InterPro" id="IPR005312">
    <property type="entry name" value="DUF1759"/>
</dbReference>
<evidence type="ECO:0000313" key="1">
    <source>
        <dbReference type="EMBL" id="KAK6762406.1"/>
    </source>
</evidence>
<reference evidence="1 2" key="1">
    <citation type="submission" date="2023-08" db="EMBL/GenBank/DDBJ databases">
        <title>A Necator americanus chromosomal reference genome.</title>
        <authorList>
            <person name="Ilik V."/>
            <person name="Petrzelkova K.J."/>
            <person name="Pardy F."/>
            <person name="Fuh T."/>
            <person name="Niatou-Singa F.S."/>
            <person name="Gouil Q."/>
            <person name="Baker L."/>
            <person name="Ritchie M.E."/>
            <person name="Jex A.R."/>
            <person name="Gazzola D."/>
            <person name="Li H."/>
            <person name="Toshio Fujiwara R."/>
            <person name="Zhan B."/>
            <person name="Aroian R.V."/>
            <person name="Pafco B."/>
            <person name="Schwarz E.M."/>
        </authorList>
    </citation>
    <scope>NUCLEOTIDE SEQUENCE [LARGE SCALE GENOMIC DNA]</scope>
    <source>
        <strain evidence="1 2">Aroian</strain>
        <tissue evidence="1">Whole animal</tissue>
    </source>
</reference>
<protein>
    <submittedName>
        <fullName evidence="1">Uncharacterized protein</fullName>
    </submittedName>
</protein>
<organism evidence="1 2">
    <name type="scientific">Necator americanus</name>
    <name type="common">Human hookworm</name>
    <dbReference type="NCBI Taxonomy" id="51031"/>
    <lineage>
        <taxon>Eukaryota</taxon>
        <taxon>Metazoa</taxon>
        <taxon>Ecdysozoa</taxon>
        <taxon>Nematoda</taxon>
        <taxon>Chromadorea</taxon>
        <taxon>Rhabditida</taxon>
        <taxon>Rhabditina</taxon>
        <taxon>Rhabditomorpha</taxon>
        <taxon>Strongyloidea</taxon>
        <taxon>Ancylostomatidae</taxon>
        <taxon>Bunostominae</taxon>
        <taxon>Necator</taxon>
    </lineage>
</organism>
<comment type="caution">
    <text evidence="1">The sequence shown here is derived from an EMBL/GenBank/DDBJ whole genome shotgun (WGS) entry which is preliminary data.</text>
</comment>
<gene>
    <name evidence="1" type="primary">Necator_chrX.g23375</name>
    <name evidence="1" type="ORF">RB195_023212</name>
</gene>
<accession>A0ABR1EKJ1</accession>